<dbReference type="RefSeq" id="WP_013719774.1">
    <property type="nucleotide sequence ID" value="NC_015416.1"/>
</dbReference>
<reference evidence="1 2" key="1">
    <citation type="journal article" date="2011" name="J. Bacteriol.">
        <title>Complete genome sequence of Methanosaeta concilii, a specialist in aceticlastic methanogenesis.</title>
        <authorList>
            <person name="Barber R.D."/>
            <person name="Zhang L."/>
            <person name="Harnack M."/>
            <person name="Olson M.V."/>
            <person name="Kaul R."/>
            <person name="Ingram-Smith C."/>
            <person name="Smith K.S."/>
        </authorList>
    </citation>
    <scope>NUCLEOTIDE SEQUENCE [LARGE SCALE GENOMIC DNA]</scope>
    <source>
        <strain evidence="2">ATCC 5969 / DSM 3671 / JCM 10134 / NBRC 103675 / OCM 69 / GP-6</strain>
    </source>
</reference>
<name>F4BXQ8_METSG</name>
<dbReference type="EMBL" id="CP002565">
    <property type="protein sequence ID" value="AEB68736.1"/>
    <property type="molecule type" value="Genomic_DNA"/>
</dbReference>
<sequence length="300" mass="33788">MNPGREAIKYKHEMTDDVTGQGFAVEYKSINTNNLSLLEYYHGSGSVDMADILNSQQKTTSGSYYYLDYDGTMKKALKGANSVVSYTRQYDNVQSPTTFAYGTGWYAANPIEYNSLIKDKTEARSYQESASMHRQVEYAHALKGDIAVDINCTGPTAETDGVGILSMKIDDDVFQGTLHIGELLLSPNVNPKVDPEGKKKIKPNTIDPIIEVQNDYIGNFQVQKTMKLEITKDRETSQKDWLPCCMGGFFDLPSYNFNVQYASWKGIFDCSCREESISTMKPAWNTTKAQFPTQEYQFKP</sequence>
<evidence type="ECO:0000313" key="2">
    <source>
        <dbReference type="Proteomes" id="UP000007807"/>
    </source>
</evidence>
<proteinExistence type="predicted"/>
<dbReference type="AlphaFoldDB" id="F4BXQ8"/>
<accession>F4BXQ8</accession>
<evidence type="ECO:0000313" key="1">
    <source>
        <dbReference type="EMBL" id="AEB68736.1"/>
    </source>
</evidence>
<dbReference type="KEGG" id="mcj:MCON_2227"/>
<gene>
    <name evidence="1" type="ordered locus">MCON_2227</name>
</gene>
<dbReference type="HOGENOM" id="CLU_074506_0_0_2"/>
<organism evidence="1 2">
    <name type="scientific">Methanothrix soehngenii (strain ATCC 5969 / DSM 3671 / JCM 10134 / NBRC 103675 / OCM 69 / GP-6)</name>
    <name type="common">Methanosaeta concilii</name>
    <dbReference type="NCBI Taxonomy" id="990316"/>
    <lineage>
        <taxon>Archaea</taxon>
        <taxon>Methanobacteriati</taxon>
        <taxon>Methanobacteriota</taxon>
        <taxon>Stenosarchaea group</taxon>
        <taxon>Methanomicrobia</taxon>
        <taxon>Methanotrichales</taxon>
        <taxon>Methanotrichaceae</taxon>
        <taxon>Methanothrix</taxon>
    </lineage>
</organism>
<dbReference type="Proteomes" id="UP000007807">
    <property type="component" value="Chromosome"/>
</dbReference>
<dbReference type="GeneID" id="10461682"/>
<protein>
    <submittedName>
        <fullName evidence="1">Uncharacterized protein</fullName>
    </submittedName>
</protein>
<keyword evidence="2" id="KW-1185">Reference proteome</keyword>
<dbReference type="InParanoid" id="F4BXQ8"/>